<dbReference type="GO" id="GO:0003682">
    <property type="term" value="F:chromatin binding"/>
    <property type="evidence" value="ECO:0007669"/>
    <property type="project" value="UniProtKB-ARBA"/>
</dbReference>
<feature type="compositionally biased region" description="Low complexity" evidence="8">
    <location>
        <begin position="557"/>
        <end position="570"/>
    </location>
</feature>
<keyword evidence="6" id="KW-0539">Nucleus</keyword>
<keyword evidence="5" id="KW-0862">Zinc</keyword>
<dbReference type="PROSITE" id="PS50157">
    <property type="entry name" value="ZINC_FINGER_C2H2_2"/>
    <property type="match status" value="4"/>
</dbReference>
<comment type="subcellular location">
    <subcellularLocation>
        <location evidence="1">Nucleus</location>
    </subcellularLocation>
</comment>
<evidence type="ECO:0000256" key="5">
    <source>
        <dbReference type="ARBA" id="ARBA00022833"/>
    </source>
</evidence>
<reference evidence="10 11" key="1">
    <citation type="submission" date="2019-08" db="EMBL/GenBank/DDBJ databases">
        <title>Whole genome of Aphis craccivora.</title>
        <authorList>
            <person name="Voronova N.V."/>
            <person name="Shulinski R.S."/>
            <person name="Bandarenka Y.V."/>
            <person name="Zhorov D.G."/>
            <person name="Warner D."/>
        </authorList>
    </citation>
    <scope>NUCLEOTIDE SEQUENCE [LARGE SCALE GENOMIC DNA]</scope>
    <source>
        <strain evidence="10">180601</strain>
        <tissue evidence="10">Whole Body</tissue>
    </source>
</reference>
<dbReference type="FunFam" id="3.30.160.60:FF:000690">
    <property type="entry name" value="Zinc finger protein 354C"/>
    <property type="match status" value="1"/>
</dbReference>
<feature type="compositionally biased region" description="Pro residues" evidence="8">
    <location>
        <begin position="322"/>
        <end position="337"/>
    </location>
</feature>
<feature type="region of interest" description="Disordered" evidence="8">
    <location>
        <begin position="16"/>
        <end position="54"/>
    </location>
</feature>
<evidence type="ECO:0000256" key="2">
    <source>
        <dbReference type="ARBA" id="ARBA00022723"/>
    </source>
</evidence>
<feature type="domain" description="C2H2-type" evidence="9">
    <location>
        <begin position="9"/>
        <end position="37"/>
    </location>
</feature>
<organism evidence="10 11">
    <name type="scientific">Aphis craccivora</name>
    <name type="common">Cowpea aphid</name>
    <dbReference type="NCBI Taxonomy" id="307492"/>
    <lineage>
        <taxon>Eukaryota</taxon>
        <taxon>Metazoa</taxon>
        <taxon>Ecdysozoa</taxon>
        <taxon>Arthropoda</taxon>
        <taxon>Hexapoda</taxon>
        <taxon>Insecta</taxon>
        <taxon>Pterygota</taxon>
        <taxon>Neoptera</taxon>
        <taxon>Paraneoptera</taxon>
        <taxon>Hemiptera</taxon>
        <taxon>Sternorrhyncha</taxon>
        <taxon>Aphidomorpha</taxon>
        <taxon>Aphidoidea</taxon>
        <taxon>Aphididae</taxon>
        <taxon>Aphidini</taxon>
        <taxon>Aphis</taxon>
        <taxon>Aphis</taxon>
    </lineage>
</organism>
<feature type="compositionally biased region" description="Low complexity" evidence="8">
    <location>
        <begin position="177"/>
        <end position="188"/>
    </location>
</feature>
<evidence type="ECO:0000256" key="6">
    <source>
        <dbReference type="ARBA" id="ARBA00023242"/>
    </source>
</evidence>
<dbReference type="GO" id="GO:0001228">
    <property type="term" value="F:DNA-binding transcription activator activity, RNA polymerase II-specific"/>
    <property type="evidence" value="ECO:0007669"/>
    <property type="project" value="TreeGrafter"/>
</dbReference>
<name>A0A6G0Y4T1_APHCR</name>
<feature type="domain" description="C2H2-type" evidence="9">
    <location>
        <begin position="501"/>
        <end position="529"/>
    </location>
</feature>
<dbReference type="GO" id="GO:0000785">
    <property type="term" value="C:chromatin"/>
    <property type="evidence" value="ECO:0007669"/>
    <property type="project" value="UniProtKB-ARBA"/>
</dbReference>
<dbReference type="SMART" id="SM00355">
    <property type="entry name" value="ZnF_C2H2"/>
    <property type="match status" value="4"/>
</dbReference>
<dbReference type="PANTHER" id="PTHR24376:SF235">
    <property type="entry name" value="C2H2-TYPE DOMAIN-CONTAINING PROTEIN"/>
    <property type="match status" value="1"/>
</dbReference>
<evidence type="ECO:0000256" key="8">
    <source>
        <dbReference type="SAM" id="MobiDB-lite"/>
    </source>
</evidence>
<dbReference type="OrthoDB" id="9368434at2759"/>
<dbReference type="FunFam" id="3.30.160.60:FF:000159">
    <property type="entry name" value="Mds1 and evi1 complex locus protein"/>
    <property type="match status" value="1"/>
</dbReference>
<keyword evidence="2" id="KW-0479">Metal-binding</keyword>
<evidence type="ECO:0000259" key="9">
    <source>
        <dbReference type="PROSITE" id="PS50157"/>
    </source>
</evidence>
<feature type="domain" description="C2H2-type" evidence="9">
    <location>
        <begin position="473"/>
        <end position="500"/>
    </location>
</feature>
<dbReference type="PANTHER" id="PTHR24376">
    <property type="entry name" value="ZINC FINGER PROTEIN"/>
    <property type="match status" value="1"/>
</dbReference>
<dbReference type="FunFam" id="3.30.160.60:FF:000112">
    <property type="entry name" value="Mds1 and evi1 complex locus protein"/>
    <property type="match status" value="1"/>
</dbReference>
<dbReference type="EMBL" id="VUJU01006254">
    <property type="protein sequence ID" value="KAF0749028.1"/>
    <property type="molecule type" value="Genomic_DNA"/>
</dbReference>
<dbReference type="PROSITE" id="PS00028">
    <property type="entry name" value="ZINC_FINGER_C2H2_1"/>
    <property type="match status" value="3"/>
</dbReference>
<evidence type="ECO:0000313" key="10">
    <source>
        <dbReference type="EMBL" id="KAF0749028.1"/>
    </source>
</evidence>
<gene>
    <name evidence="10" type="ORF">FWK35_00039111</name>
</gene>
<keyword evidence="11" id="KW-1185">Reference proteome</keyword>
<dbReference type="GO" id="GO:0008270">
    <property type="term" value="F:zinc ion binding"/>
    <property type="evidence" value="ECO:0007669"/>
    <property type="project" value="UniProtKB-KW"/>
</dbReference>
<protein>
    <submittedName>
        <fullName evidence="10">PR domain zinc finger protein 16-like isoform X1</fullName>
    </submittedName>
</protein>
<evidence type="ECO:0000256" key="4">
    <source>
        <dbReference type="ARBA" id="ARBA00022771"/>
    </source>
</evidence>
<evidence type="ECO:0000256" key="3">
    <source>
        <dbReference type="ARBA" id="ARBA00022737"/>
    </source>
</evidence>
<feature type="region of interest" description="Disordered" evidence="8">
    <location>
        <begin position="142"/>
        <end position="357"/>
    </location>
</feature>
<feature type="compositionally biased region" description="Low complexity" evidence="8">
    <location>
        <begin position="32"/>
        <end position="46"/>
    </location>
</feature>
<evidence type="ECO:0000256" key="1">
    <source>
        <dbReference type="ARBA" id="ARBA00004123"/>
    </source>
</evidence>
<dbReference type="Gene3D" id="3.30.160.60">
    <property type="entry name" value="Classic Zinc Finger"/>
    <property type="match status" value="3"/>
</dbReference>
<proteinExistence type="predicted"/>
<comment type="caution">
    <text evidence="10">The sequence shown here is derived from an EMBL/GenBank/DDBJ whole genome shotgun (WGS) entry which is preliminary data.</text>
</comment>
<keyword evidence="3" id="KW-0677">Repeat</keyword>
<feature type="compositionally biased region" description="Low complexity" evidence="8">
    <location>
        <begin position="338"/>
        <end position="357"/>
    </location>
</feature>
<evidence type="ECO:0000313" key="11">
    <source>
        <dbReference type="Proteomes" id="UP000478052"/>
    </source>
</evidence>
<dbReference type="GO" id="GO:0005634">
    <property type="term" value="C:nucleus"/>
    <property type="evidence" value="ECO:0007669"/>
    <property type="project" value="UniProtKB-SubCell"/>
</dbReference>
<feature type="domain" description="C2H2-type" evidence="9">
    <location>
        <begin position="530"/>
        <end position="557"/>
    </location>
</feature>
<sequence>MHADCRMQVKCDRCDQSFSTGTSLSKHKRFCESNPSPEPSSRSGRPALQVGGGGAMSSLLQHQQDAAAGAAANASTSPFAVYPRYPLYPPHPLIHPFYLTSANGSLPPPPPMFPPFGPFNQFVPKLNIDMLSNAVEMSNSRFKRSAAEAEHGETPAKRLQSSFNSSGQKTPPPQPPASSGAAMLMGSSKTSPLVGEEASSNQRPSPARPSATYPDPKVHVKRQPSADEDCGPCDLSVNTDILCNDGGGSADEELTTDESAGERRSSDDEGSPCRPADQPLDLSVTKVVVQRRRKKSPSAIRPTAPASRDGSPRRDRKWSPPSLTPPPSLPPPPPPASQAPTQTAQRPSSSSPSPYSRIGSSVMAYPKPLYLDSIYPTAALSGFADNPLQHMQAHQSFAPSAARGPPFPFMSNSSPVIEHFLRQPMPNYSKSFQDIIQQHQHQNYAAAQNQHHQNQQHQPAGHQQQHAKSKDRYACKYCGKVFPRSANLTRHVRTHTGEQPYRCAHCERSFSISSNLQRHVRNIHRQERNFKCNLCNRRFSQQTNLDRHVKKHEADDGTAVGTVTSSSASSVDEKEDPRLFEIRSFMKKVSDHGSAAAAAEMQNNNVVVDPCGLQQPDDGLQYAAHL</sequence>
<dbReference type="Proteomes" id="UP000478052">
    <property type="component" value="Unassembled WGS sequence"/>
</dbReference>
<dbReference type="Pfam" id="PF00096">
    <property type="entry name" value="zf-C2H2"/>
    <property type="match status" value="3"/>
</dbReference>
<feature type="region of interest" description="Disordered" evidence="8">
    <location>
        <begin position="442"/>
        <end position="469"/>
    </location>
</feature>
<feature type="compositionally biased region" description="Basic and acidic residues" evidence="8">
    <location>
        <begin position="145"/>
        <end position="156"/>
    </location>
</feature>
<keyword evidence="4 7" id="KW-0863">Zinc-finger</keyword>
<dbReference type="GO" id="GO:0000978">
    <property type="term" value="F:RNA polymerase II cis-regulatory region sequence-specific DNA binding"/>
    <property type="evidence" value="ECO:0007669"/>
    <property type="project" value="TreeGrafter"/>
</dbReference>
<dbReference type="SUPFAM" id="SSF57667">
    <property type="entry name" value="beta-beta-alpha zinc fingers"/>
    <property type="match status" value="2"/>
</dbReference>
<accession>A0A6G0Y4T1</accession>
<feature type="compositionally biased region" description="Low complexity" evidence="8">
    <location>
        <begin position="442"/>
        <end position="466"/>
    </location>
</feature>
<dbReference type="InterPro" id="IPR036236">
    <property type="entry name" value="Znf_C2H2_sf"/>
</dbReference>
<evidence type="ECO:0000256" key="7">
    <source>
        <dbReference type="PROSITE-ProRule" id="PRU00042"/>
    </source>
</evidence>
<dbReference type="GO" id="GO:0040029">
    <property type="term" value="P:epigenetic regulation of gene expression"/>
    <property type="evidence" value="ECO:0007669"/>
    <property type="project" value="UniProtKB-ARBA"/>
</dbReference>
<dbReference type="InterPro" id="IPR013087">
    <property type="entry name" value="Znf_C2H2_type"/>
</dbReference>
<feature type="region of interest" description="Disordered" evidence="8">
    <location>
        <begin position="554"/>
        <end position="574"/>
    </location>
</feature>
<dbReference type="AlphaFoldDB" id="A0A6G0Y4T1"/>
<dbReference type="Pfam" id="PF13912">
    <property type="entry name" value="zf-C2H2_6"/>
    <property type="match status" value="1"/>
</dbReference>